<dbReference type="GO" id="GO:0005829">
    <property type="term" value="C:cytosol"/>
    <property type="evidence" value="ECO:0007669"/>
    <property type="project" value="TreeGrafter"/>
</dbReference>
<evidence type="ECO:0000313" key="2">
    <source>
        <dbReference type="EMBL" id="KTC99148.1"/>
    </source>
</evidence>
<dbReference type="STRING" id="448.Lery_0627"/>
<organism evidence="2 3">
    <name type="scientific">Legionella erythra</name>
    <dbReference type="NCBI Taxonomy" id="448"/>
    <lineage>
        <taxon>Bacteria</taxon>
        <taxon>Pseudomonadati</taxon>
        <taxon>Pseudomonadota</taxon>
        <taxon>Gammaproteobacteria</taxon>
        <taxon>Legionellales</taxon>
        <taxon>Legionellaceae</taxon>
        <taxon>Legionella</taxon>
    </lineage>
</organism>
<dbReference type="PANTHER" id="PTHR37486:SF1">
    <property type="entry name" value="STRINGENT STARVATION PROTEIN B"/>
    <property type="match status" value="1"/>
</dbReference>
<name>A0A0W0TUF8_LEGER</name>
<proteinExistence type="predicted"/>
<dbReference type="GO" id="GO:0006508">
    <property type="term" value="P:proteolysis"/>
    <property type="evidence" value="ECO:0007669"/>
    <property type="project" value="UniProtKB-KW"/>
</dbReference>
<keyword evidence="2" id="KW-0645">Protease</keyword>
<evidence type="ECO:0000256" key="1">
    <source>
        <dbReference type="SAM" id="MobiDB-lite"/>
    </source>
</evidence>
<comment type="caution">
    <text evidence="2">The sequence shown here is derived from an EMBL/GenBank/DDBJ whole genome shotgun (WGS) entry which is preliminary data.</text>
</comment>
<feature type="region of interest" description="Disordered" evidence="1">
    <location>
        <begin position="101"/>
        <end position="133"/>
    </location>
</feature>
<dbReference type="SUPFAM" id="SSF101738">
    <property type="entry name" value="SspB-like"/>
    <property type="match status" value="1"/>
</dbReference>
<dbReference type="InterPro" id="IPR007481">
    <property type="entry name" value="SspB"/>
</dbReference>
<dbReference type="PANTHER" id="PTHR37486">
    <property type="entry name" value="STRINGENT STARVATION PROTEIN B"/>
    <property type="match status" value="1"/>
</dbReference>
<dbReference type="NCBIfam" id="NF008769">
    <property type="entry name" value="PRK11798.2-5"/>
    <property type="match status" value="1"/>
</dbReference>
<dbReference type="Gene3D" id="2.30.30.220">
    <property type="entry name" value="SspB-like"/>
    <property type="match status" value="1"/>
</dbReference>
<reference evidence="2 3" key="1">
    <citation type="submission" date="2015-11" db="EMBL/GenBank/DDBJ databases">
        <title>Genomic analysis of 38 Legionella species identifies large and diverse effector repertoires.</title>
        <authorList>
            <person name="Burstein D."/>
            <person name="Amaro F."/>
            <person name="Zusman T."/>
            <person name="Lifshitz Z."/>
            <person name="Cohen O."/>
            <person name="Gilbert J.A."/>
            <person name="Pupko T."/>
            <person name="Shuman H.A."/>
            <person name="Segal G."/>
        </authorList>
    </citation>
    <scope>NUCLEOTIDE SEQUENCE [LARGE SCALE GENOMIC DNA]</scope>
    <source>
        <strain evidence="2 3">SE-32A-C8</strain>
    </source>
</reference>
<dbReference type="Pfam" id="PF04386">
    <property type="entry name" value="SspB"/>
    <property type="match status" value="1"/>
</dbReference>
<accession>A0A0W0TUF8</accession>
<dbReference type="PATRIC" id="fig|448.7.peg.653"/>
<keyword evidence="3" id="KW-1185">Reference proteome</keyword>
<sequence>MTSNKPYLIRAIYDWIVDNNLTPYILVNADYPGVQVPVAHVNNGRIVLNISPQACRGLHLENDRIVFTARFSGQTVQIFVVPAAVIAIYAKENGRGMEFGVENLEPPPIPPAGQIERRGKPKPALTLVKKTDS</sequence>
<dbReference type="GO" id="GO:0045732">
    <property type="term" value="P:positive regulation of protein catabolic process"/>
    <property type="evidence" value="ECO:0007669"/>
    <property type="project" value="TreeGrafter"/>
</dbReference>
<keyword evidence="2" id="KW-0378">Hydrolase</keyword>
<dbReference type="AlphaFoldDB" id="A0A0W0TUF8"/>
<gene>
    <name evidence="2" type="primary">sspB</name>
    <name evidence="2" type="ORF">Lery_0627</name>
</gene>
<dbReference type="GO" id="GO:0005840">
    <property type="term" value="C:ribosome"/>
    <property type="evidence" value="ECO:0007669"/>
    <property type="project" value="TreeGrafter"/>
</dbReference>
<dbReference type="InterPro" id="IPR036760">
    <property type="entry name" value="SspB-like_sf"/>
</dbReference>
<dbReference type="EMBL" id="LNYA01000008">
    <property type="protein sequence ID" value="KTC99148.1"/>
    <property type="molecule type" value="Genomic_DNA"/>
</dbReference>
<dbReference type="GO" id="GO:0008233">
    <property type="term" value="F:peptidase activity"/>
    <property type="evidence" value="ECO:0007669"/>
    <property type="project" value="UniProtKB-KW"/>
</dbReference>
<dbReference type="Proteomes" id="UP000054773">
    <property type="component" value="Unassembled WGS sequence"/>
</dbReference>
<protein>
    <submittedName>
        <fullName evidence="2">ClpXP protease specificity-enhancing factor</fullName>
    </submittedName>
</protein>
<evidence type="ECO:0000313" key="3">
    <source>
        <dbReference type="Proteomes" id="UP000054773"/>
    </source>
</evidence>